<dbReference type="PANTHER" id="PTHR47245:SF2">
    <property type="entry name" value="PEPTIDYL-PROLYL CIS-TRANS ISOMERASE HP_0175-RELATED"/>
    <property type="match status" value="1"/>
</dbReference>
<dbReference type="RefSeq" id="WP_074890735.1">
    <property type="nucleotide sequence ID" value="NZ_FOXO01000028.1"/>
</dbReference>
<keyword evidence="1" id="KW-0413">Isomerase</keyword>
<name>A0A1I5X638_9FIRM</name>
<dbReference type="InterPro" id="IPR000297">
    <property type="entry name" value="PPIase_PpiC"/>
</dbReference>
<keyword evidence="4" id="KW-1185">Reference proteome</keyword>
<evidence type="ECO:0000313" key="3">
    <source>
        <dbReference type="EMBL" id="SFQ27408.1"/>
    </source>
</evidence>
<dbReference type="AlphaFoldDB" id="A0A1I5X638"/>
<dbReference type="InterPro" id="IPR050245">
    <property type="entry name" value="PrsA_foldase"/>
</dbReference>
<sequence>MIFKTLNKRKSKLNIFSATLALALSLALTGCGTDLSDIRLVFTTGFSKNEVFTIEDRSCNLSEALVYLVNTQEGYEQSFGNDIWQKETDEGTVEDRLKESVLAKVAQIKAMNLLAEKNGIVLDDSEMSLALQAADEYYGGLTDADIAAMGNVTLEEVASIYEERALADKLYDYIIRDINPEISDDEARTITVEQILLKTYTLDASGEKTPVSDTEKAAIYRNMRSIVSELNDGKSFEELMTQYNEADEETISFGKGDMEPIYDTTAFNLGTGEVSDIIETSEGYVIIKCITTFNREETEANKEKIVAERKREVFGQQYDAFVATLNKRLNEKLWNSVTLVADEGVSTSNLMDVYQKYFR</sequence>
<evidence type="ECO:0000313" key="4">
    <source>
        <dbReference type="Proteomes" id="UP000182624"/>
    </source>
</evidence>
<gene>
    <name evidence="3" type="ORF">SAMN04487928_12841</name>
</gene>
<dbReference type="SUPFAM" id="SSF54534">
    <property type="entry name" value="FKBP-like"/>
    <property type="match status" value="1"/>
</dbReference>
<proteinExistence type="predicted"/>
<dbReference type="PROSITE" id="PS51257">
    <property type="entry name" value="PROKAR_LIPOPROTEIN"/>
    <property type="match status" value="1"/>
</dbReference>
<dbReference type="PANTHER" id="PTHR47245">
    <property type="entry name" value="PEPTIDYLPROLYL ISOMERASE"/>
    <property type="match status" value="1"/>
</dbReference>
<reference evidence="4" key="1">
    <citation type="submission" date="2016-10" db="EMBL/GenBank/DDBJ databases">
        <authorList>
            <person name="Varghese N."/>
            <person name="Submissions S."/>
        </authorList>
    </citation>
    <scope>NUCLEOTIDE SEQUENCE [LARGE SCALE GENOMIC DNA]</scope>
    <source>
        <strain evidence="4">P18</strain>
    </source>
</reference>
<dbReference type="GO" id="GO:0003755">
    <property type="term" value="F:peptidyl-prolyl cis-trans isomerase activity"/>
    <property type="evidence" value="ECO:0007669"/>
    <property type="project" value="UniProtKB-KW"/>
</dbReference>
<evidence type="ECO:0000259" key="2">
    <source>
        <dbReference type="PROSITE" id="PS50198"/>
    </source>
</evidence>
<keyword evidence="1" id="KW-0697">Rotamase</keyword>
<dbReference type="Pfam" id="PF00639">
    <property type="entry name" value="Rotamase"/>
    <property type="match status" value="1"/>
</dbReference>
<dbReference type="Proteomes" id="UP000182624">
    <property type="component" value="Unassembled WGS sequence"/>
</dbReference>
<dbReference type="OrthoDB" id="14196at2"/>
<feature type="domain" description="PpiC" evidence="2">
    <location>
        <begin position="187"/>
        <end position="291"/>
    </location>
</feature>
<accession>A0A1I5X638</accession>
<dbReference type="PROSITE" id="PS50198">
    <property type="entry name" value="PPIC_PPIASE_2"/>
    <property type="match status" value="1"/>
</dbReference>
<evidence type="ECO:0000256" key="1">
    <source>
        <dbReference type="PROSITE-ProRule" id="PRU00278"/>
    </source>
</evidence>
<dbReference type="InterPro" id="IPR046357">
    <property type="entry name" value="PPIase_dom_sf"/>
</dbReference>
<dbReference type="Gene3D" id="3.10.50.40">
    <property type="match status" value="1"/>
</dbReference>
<organism evidence="3 4">
    <name type="scientific">Butyrivibrio proteoclasticus</name>
    <dbReference type="NCBI Taxonomy" id="43305"/>
    <lineage>
        <taxon>Bacteria</taxon>
        <taxon>Bacillati</taxon>
        <taxon>Bacillota</taxon>
        <taxon>Clostridia</taxon>
        <taxon>Lachnospirales</taxon>
        <taxon>Lachnospiraceae</taxon>
        <taxon>Butyrivibrio</taxon>
    </lineage>
</organism>
<dbReference type="EMBL" id="FOXO01000028">
    <property type="protein sequence ID" value="SFQ27408.1"/>
    <property type="molecule type" value="Genomic_DNA"/>
</dbReference>
<protein>
    <submittedName>
        <fullName evidence="3">Foldase protein PrsA</fullName>
    </submittedName>
</protein>